<dbReference type="EMBL" id="JAJEPW010000010">
    <property type="protein sequence ID" value="MCC2128934.1"/>
    <property type="molecule type" value="Genomic_DNA"/>
</dbReference>
<evidence type="ECO:0000313" key="3">
    <source>
        <dbReference type="EMBL" id="MCC2128934.1"/>
    </source>
</evidence>
<dbReference type="InterPro" id="IPR001623">
    <property type="entry name" value="DnaJ_domain"/>
</dbReference>
<dbReference type="SMART" id="SM00271">
    <property type="entry name" value="DnaJ"/>
    <property type="match status" value="1"/>
</dbReference>
<dbReference type="PRINTS" id="PR00625">
    <property type="entry name" value="JDOMAIN"/>
</dbReference>
<protein>
    <submittedName>
        <fullName evidence="3">DnaJ domain-containing protein</fullName>
    </submittedName>
</protein>
<dbReference type="GO" id="GO:0006260">
    <property type="term" value="P:DNA replication"/>
    <property type="evidence" value="ECO:0007669"/>
    <property type="project" value="UniProtKB-KW"/>
</dbReference>
<dbReference type="AlphaFoldDB" id="A0AAE3AB64"/>
<dbReference type="PROSITE" id="PS50076">
    <property type="entry name" value="DNAJ_2"/>
    <property type="match status" value="1"/>
</dbReference>
<accession>A0AAE3AB64</accession>
<reference evidence="3" key="1">
    <citation type="submission" date="2021-10" db="EMBL/GenBank/DDBJ databases">
        <title>Anaerobic single-cell dispensing facilitates the cultivation of human gut bacteria.</title>
        <authorList>
            <person name="Afrizal A."/>
        </authorList>
    </citation>
    <scope>NUCLEOTIDE SEQUENCE</scope>
    <source>
        <strain evidence="3">CLA-AA-H272</strain>
    </source>
</reference>
<dbReference type="InterPro" id="IPR011990">
    <property type="entry name" value="TPR-like_helical_dom_sf"/>
</dbReference>
<dbReference type="Proteomes" id="UP001199319">
    <property type="component" value="Unassembled WGS sequence"/>
</dbReference>
<dbReference type="PANTHER" id="PTHR24074">
    <property type="entry name" value="CO-CHAPERONE PROTEIN DJLA"/>
    <property type="match status" value="1"/>
</dbReference>
<dbReference type="CDD" id="cd06257">
    <property type="entry name" value="DnaJ"/>
    <property type="match status" value="1"/>
</dbReference>
<dbReference type="InterPro" id="IPR036869">
    <property type="entry name" value="J_dom_sf"/>
</dbReference>
<proteinExistence type="predicted"/>
<dbReference type="Gene3D" id="1.25.40.10">
    <property type="entry name" value="Tetratricopeptide repeat domain"/>
    <property type="match status" value="1"/>
</dbReference>
<keyword evidence="4" id="KW-1185">Reference proteome</keyword>
<name>A0AAE3AB64_9FIRM</name>
<dbReference type="Pfam" id="PF00226">
    <property type="entry name" value="DnaJ"/>
    <property type="match status" value="1"/>
</dbReference>
<feature type="domain" description="J" evidence="2">
    <location>
        <begin position="3"/>
        <end position="63"/>
    </location>
</feature>
<comment type="caution">
    <text evidence="3">The sequence shown here is derived from an EMBL/GenBank/DDBJ whole genome shotgun (WGS) entry which is preliminary data.</text>
</comment>
<sequence length="215" mass="23690">MRDPYQVLGIPSTATDEEVKKAYRNLARKYHPDNYHDNPLEDLAQERMKEINEAYETIRNQRKAAQSGGQSGYGAGYNPGYGAGYNPGYSGAYGAAWQRIRLAISQGNLNLAEELLNAQTDHNGEWNFLKGAVCYKRGWMDEARRYYETAVQMDPGNAEYQRALDMINGNGAAYRPNGYGHVSTGSCAGDNCTSLCAACACMNCLFGGGGYYFCC</sequence>
<gene>
    <name evidence="3" type="ORF">LKD37_05275</name>
</gene>
<dbReference type="Gene3D" id="1.10.287.110">
    <property type="entry name" value="DnaJ domain"/>
    <property type="match status" value="1"/>
</dbReference>
<dbReference type="SUPFAM" id="SSF46565">
    <property type="entry name" value="Chaperone J-domain"/>
    <property type="match status" value="1"/>
</dbReference>
<evidence type="ECO:0000313" key="4">
    <source>
        <dbReference type="Proteomes" id="UP001199319"/>
    </source>
</evidence>
<dbReference type="InterPro" id="IPR050817">
    <property type="entry name" value="DjlA_DnaK_co-chaperone"/>
</dbReference>
<evidence type="ECO:0000256" key="1">
    <source>
        <dbReference type="ARBA" id="ARBA00022705"/>
    </source>
</evidence>
<keyword evidence="1" id="KW-0235">DNA replication</keyword>
<dbReference type="SUPFAM" id="SSF48452">
    <property type="entry name" value="TPR-like"/>
    <property type="match status" value="1"/>
</dbReference>
<organism evidence="3 4">
    <name type="scientific">Brotocaccenecus cirricatena</name>
    <dbReference type="NCBI Taxonomy" id="3064195"/>
    <lineage>
        <taxon>Bacteria</taxon>
        <taxon>Bacillati</taxon>
        <taxon>Bacillota</taxon>
        <taxon>Clostridia</taxon>
        <taxon>Eubacteriales</taxon>
        <taxon>Oscillospiraceae</taxon>
        <taxon>Brotocaccenecus</taxon>
    </lineage>
</organism>
<evidence type="ECO:0000259" key="2">
    <source>
        <dbReference type="PROSITE" id="PS50076"/>
    </source>
</evidence>
<dbReference type="RefSeq" id="WP_302928235.1">
    <property type="nucleotide sequence ID" value="NZ_JAJEPW010000010.1"/>
</dbReference>